<name>A0AA40T4K5_9NOST</name>
<dbReference type="EMBL" id="VJXY01000085">
    <property type="protein sequence ID" value="MBD6620809.1"/>
    <property type="molecule type" value="Genomic_DNA"/>
</dbReference>
<reference evidence="1" key="1">
    <citation type="submission" date="2019-07" db="EMBL/GenBank/DDBJ databases">
        <title>Toxilogical consequences of a new and cryptic species of cyanobacteria (Komarekiella delphini-convector) recovered from the epidermis of a bottlenose dolphin and 1500 ft. in the air.</title>
        <authorList>
            <person name="Brown A.O."/>
            <person name="Dvorak P."/>
            <person name="Villanueva C.D."/>
            <person name="Foss A.J."/>
            <person name="Garvey A.D."/>
            <person name="Gibson Q.A."/>
            <person name="Johansen J.R."/>
            <person name="Casamatta D.A."/>
        </authorList>
    </citation>
    <scope>NUCLEOTIDE SEQUENCE</scope>
    <source>
        <strain evidence="1">SJRDD-AB1</strain>
    </source>
</reference>
<proteinExistence type="predicted"/>
<dbReference type="Proteomes" id="UP001165986">
    <property type="component" value="Unassembled WGS sequence"/>
</dbReference>
<dbReference type="AlphaFoldDB" id="A0AA40T4K5"/>
<comment type="caution">
    <text evidence="1">The sequence shown here is derived from an EMBL/GenBank/DDBJ whole genome shotgun (WGS) entry which is preliminary data.</text>
</comment>
<dbReference type="RefSeq" id="WP_191762117.1">
    <property type="nucleotide sequence ID" value="NZ_VJXY01000085.1"/>
</dbReference>
<organism evidence="1 2">
    <name type="scientific">Komarekiella delphini-convector SJRDD-AB1</name>
    <dbReference type="NCBI Taxonomy" id="2593771"/>
    <lineage>
        <taxon>Bacteria</taxon>
        <taxon>Bacillati</taxon>
        <taxon>Cyanobacteriota</taxon>
        <taxon>Cyanophyceae</taxon>
        <taxon>Nostocales</taxon>
        <taxon>Nostocaceae</taxon>
        <taxon>Komarekiella</taxon>
        <taxon>Komarekiella delphini-convector</taxon>
    </lineage>
</organism>
<evidence type="ECO:0000313" key="2">
    <source>
        <dbReference type="Proteomes" id="UP001165986"/>
    </source>
</evidence>
<gene>
    <name evidence="1" type="ORF">FNW02_34925</name>
</gene>
<protein>
    <submittedName>
        <fullName evidence="1">Uncharacterized protein</fullName>
    </submittedName>
</protein>
<keyword evidence="2" id="KW-1185">Reference proteome</keyword>
<evidence type="ECO:0000313" key="1">
    <source>
        <dbReference type="EMBL" id="MBD6620809.1"/>
    </source>
</evidence>
<accession>A0AA40T4K5</accession>
<sequence length="129" mass="14088">MSQIEITQIVDQIKQEIEVDVDGRGKASIRATARLAGVSDMAIIKALESANLEPSKLSKTLIEQGFDATNQNSWRTSGIPDVAIAIILEYYAYDAGRNGTKKSSKLCSIMITGIYAINESRSSSDRDFL</sequence>